<name>A0ABQ3RAB5_STRRR</name>
<accession>A0ABQ3RAB5</accession>
<organism evidence="1 2">
    <name type="scientific">Streptomyces rubradiris</name>
    <name type="common">Streptomyces achromogenes subsp. rubradiris</name>
    <dbReference type="NCBI Taxonomy" id="285531"/>
    <lineage>
        <taxon>Bacteria</taxon>
        <taxon>Bacillati</taxon>
        <taxon>Actinomycetota</taxon>
        <taxon>Actinomycetes</taxon>
        <taxon>Kitasatosporales</taxon>
        <taxon>Streptomycetaceae</taxon>
        <taxon>Streptomyces</taxon>
    </lineage>
</organism>
<dbReference type="Proteomes" id="UP000646738">
    <property type="component" value="Unassembled WGS sequence"/>
</dbReference>
<comment type="caution">
    <text evidence="1">The sequence shown here is derived from an EMBL/GenBank/DDBJ whole genome shotgun (WGS) entry which is preliminary data.</text>
</comment>
<protein>
    <submittedName>
        <fullName evidence="1">Uncharacterized protein</fullName>
    </submittedName>
</protein>
<evidence type="ECO:0000313" key="2">
    <source>
        <dbReference type="Proteomes" id="UP000646738"/>
    </source>
</evidence>
<evidence type="ECO:0000313" key="1">
    <source>
        <dbReference type="EMBL" id="GHI52796.1"/>
    </source>
</evidence>
<dbReference type="RefSeq" id="WP_189998278.1">
    <property type="nucleotide sequence ID" value="NZ_BNCB01000020.1"/>
</dbReference>
<keyword evidence="2" id="KW-1185">Reference proteome</keyword>
<reference evidence="2" key="1">
    <citation type="submission" date="2023-07" db="EMBL/GenBank/DDBJ databases">
        <title>Whole genome shotgun sequence of Streptomyces achromogenes subsp. rubradiris NBRC 14000.</title>
        <authorList>
            <person name="Komaki H."/>
            <person name="Tamura T."/>
        </authorList>
    </citation>
    <scope>NUCLEOTIDE SEQUENCE [LARGE SCALE GENOMIC DNA]</scope>
    <source>
        <strain evidence="2">NBRC 14000</strain>
    </source>
</reference>
<dbReference type="EMBL" id="BNEA01000010">
    <property type="protein sequence ID" value="GHI52796.1"/>
    <property type="molecule type" value="Genomic_DNA"/>
</dbReference>
<proteinExistence type="predicted"/>
<sequence>MRNVISTVTSVDVDVDYAEQVEKLIDALAGRGAAERETTQVGEDGETGFYVRLYTYRAPGSGETVWAVDYSDPTTREVEEASSREEAETRYEEMVRETAGTMGVDRDDHVERFTVTDVTGVPGPLPDLPTVDPDDIGRLIDAAGTPVLYLHRADDELTVRLGQADQVDGEHVLITRAQVLEELEISDGETRVTSASAAGQVREYGLALSHLAYDTTKSRVQTVADALFPVPAPV</sequence>
<gene>
    <name evidence="1" type="ORF">Srubr_26420</name>
</gene>